<dbReference type="Proteomes" id="UP001163846">
    <property type="component" value="Unassembled WGS sequence"/>
</dbReference>
<dbReference type="GO" id="GO:0000712">
    <property type="term" value="P:resolution of meiotic recombination intermediates"/>
    <property type="evidence" value="ECO:0007669"/>
    <property type="project" value="TreeGrafter"/>
</dbReference>
<evidence type="ECO:0000256" key="2">
    <source>
        <dbReference type="ARBA" id="ARBA00004123"/>
    </source>
</evidence>
<feature type="compositionally biased region" description="Polar residues" evidence="13">
    <location>
        <begin position="61"/>
        <end position="71"/>
    </location>
</feature>
<dbReference type="GO" id="GO:0005634">
    <property type="term" value="C:nucleus"/>
    <property type="evidence" value="ECO:0007669"/>
    <property type="project" value="UniProtKB-SubCell"/>
</dbReference>
<dbReference type="GO" id="GO:0048476">
    <property type="term" value="C:Holliday junction resolvase complex"/>
    <property type="evidence" value="ECO:0007669"/>
    <property type="project" value="InterPro"/>
</dbReference>
<keyword evidence="12" id="KW-0469">Meiosis</keyword>
<keyword evidence="4" id="KW-0479">Metal-binding</keyword>
<feature type="region of interest" description="Disordered" evidence="13">
    <location>
        <begin position="39"/>
        <end position="210"/>
    </location>
</feature>
<keyword evidence="8" id="KW-0460">Magnesium</keyword>
<evidence type="ECO:0000256" key="1">
    <source>
        <dbReference type="ARBA" id="ARBA00001946"/>
    </source>
</evidence>
<evidence type="ECO:0000256" key="8">
    <source>
        <dbReference type="ARBA" id="ARBA00022842"/>
    </source>
</evidence>
<gene>
    <name evidence="14" type="ORF">F5878DRAFT_631583</name>
</gene>
<sequence length="518" mass="58850">MSFYQSDVIELSDSDTPATPPPSSQAYIISDEEEDLLISSPVQGLPRPSLNKGKARDMSGYDTSGYDTSGYDTHICLDGSDDDDLPDARDILGGLNLPFRSSTSFGPSTSFKRPISPSAGWSDSDETPSPPKKSRVDIDVASTIAKPRQTKRKGKTAEEKAREKELREQARAMKNAEKERQKQQKMTEKAAQKAMKEAQKQQDREEKASHRKANQLLLDKKVALQYMTIILSESFKTSLPAFAGLLHNKVDGFKTIVRDNGQNLLPGYDTVRWQRSIYKEYDIPDRAFKTVKPVYQKYEKFALLRLDVARLRELVRKNGLGELVERFRETHELERKDIMFIMVFGMGKLRKRKLAEWNDLESALIGLQFQEDIHLAYVENEQEAVDRIYNYSGDLGIREDKLISRSYLPFCPDTNVKSGKGPKDTWTKMLNQVHRLTEHGAKGITERYPTMQSLLMAYESTDTRAGELLLSDCRVERRRDGQKTSERGGHDKLGPALSRRVHTVFAGTDHLSLVFNDK</sequence>
<evidence type="ECO:0000256" key="5">
    <source>
        <dbReference type="ARBA" id="ARBA00022759"/>
    </source>
</evidence>
<evidence type="ECO:0000256" key="3">
    <source>
        <dbReference type="ARBA" id="ARBA00022722"/>
    </source>
</evidence>
<evidence type="ECO:0000313" key="14">
    <source>
        <dbReference type="EMBL" id="KAJ3833995.1"/>
    </source>
</evidence>
<keyword evidence="3" id="KW-0540">Nuclease</keyword>
<proteinExistence type="predicted"/>
<feature type="region of interest" description="Disordered" evidence="13">
    <location>
        <begin position="1"/>
        <end position="25"/>
    </location>
</feature>
<dbReference type="Gene3D" id="1.10.150.670">
    <property type="entry name" value="Crossover junction endonuclease EME1, DNA-binding domain"/>
    <property type="match status" value="1"/>
</dbReference>
<comment type="caution">
    <text evidence="14">The sequence shown here is derived from an EMBL/GenBank/DDBJ whole genome shotgun (WGS) entry which is preliminary data.</text>
</comment>
<reference evidence="14" key="1">
    <citation type="submission" date="2022-08" db="EMBL/GenBank/DDBJ databases">
        <authorList>
            <consortium name="DOE Joint Genome Institute"/>
            <person name="Min B."/>
            <person name="Riley R."/>
            <person name="Sierra-Patev S."/>
            <person name="Naranjo-Ortiz M."/>
            <person name="Looney B."/>
            <person name="Konkel Z."/>
            <person name="Slot J.C."/>
            <person name="Sakamoto Y."/>
            <person name="Steenwyk J.L."/>
            <person name="Rokas A."/>
            <person name="Carro J."/>
            <person name="Camarero S."/>
            <person name="Ferreira P."/>
            <person name="Molpeceres G."/>
            <person name="Ruiz-Duenas F.J."/>
            <person name="Serrano A."/>
            <person name="Henrissat B."/>
            <person name="Drula E."/>
            <person name="Hughes K.W."/>
            <person name="Mata J.L."/>
            <person name="Ishikawa N.K."/>
            <person name="Vargas-Isla R."/>
            <person name="Ushijima S."/>
            <person name="Smith C.A."/>
            <person name="Ahrendt S."/>
            <person name="Andreopoulos W."/>
            <person name="He G."/>
            <person name="Labutti K."/>
            <person name="Lipzen A."/>
            <person name="Ng V."/>
            <person name="Sandor L."/>
            <person name="Barry K."/>
            <person name="Martinez A.T."/>
            <person name="Xiao Y."/>
            <person name="Gibbons J.G."/>
            <person name="Terashima K."/>
            <person name="Hibbett D.S."/>
            <person name="Grigoriev I.V."/>
        </authorList>
    </citation>
    <scope>NUCLEOTIDE SEQUENCE</scope>
    <source>
        <strain evidence="14">TFB9207</strain>
    </source>
</reference>
<keyword evidence="7" id="KW-0378">Hydrolase</keyword>
<dbReference type="GO" id="GO:0031573">
    <property type="term" value="P:mitotic intra-S DNA damage checkpoint signaling"/>
    <property type="evidence" value="ECO:0007669"/>
    <property type="project" value="TreeGrafter"/>
</dbReference>
<keyword evidence="11" id="KW-0539">Nucleus</keyword>
<keyword evidence="9" id="KW-0233">DNA recombination</keyword>
<feature type="compositionally biased region" description="Polar residues" evidence="13">
    <location>
        <begin position="99"/>
        <end position="111"/>
    </location>
</feature>
<organism evidence="14 15">
    <name type="scientific">Lentinula raphanica</name>
    <dbReference type="NCBI Taxonomy" id="153919"/>
    <lineage>
        <taxon>Eukaryota</taxon>
        <taxon>Fungi</taxon>
        <taxon>Dikarya</taxon>
        <taxon>Basidiomycota</taxon>
        <taxon>Agaricomycotina</taxon>
        <taxon>Agaricomycetes</taxon>
        <taxon>Agaricomycetidae</taxon>
        <taxon>Agaricales</taxon>
        <taxon>Marasmiineae</taxon>
        <taxon>Omphalotaceae</taxon>
        <taxon>Lentinula</taxon>
    </lineage>
</organism>
<evidence type="ECO:0008006" key="16">
    <source>
        <dbReference type="Google" id="ProtNLM"/>
    </source>
</evidence>
<feature type="compositionally biased region" description="Basic and acidic residues" evidence="13">
    <location>
        <begin position="155"/>
        <end position="208"/>
    </location>
</feature>
<dbReference type="AlphaFoldDB" id="A0AA38P0M1"/>
<evidence type="ECO:0000256" key="9">
    <source>
        <dbReference type="ARBA" id="ARBA00023172"/>
    </source>
</evidence>
<evidence type="ECO:0000313" key="15">
    <source>
        <dbReference type="Proteomes" id="UP001163846"/>
    </source>
</evidence>
<keyword evidence="6" id="KW-0227">DNA damage</keyword>
<dbReference type="GO" id="GO:0006302">
    <property type="term" value="P:double-strand break repair"/>
    <property type="evidence" value="ECO:0007669"/>
    <property type="project" value="TreeGrafter"/>
</dbReference>
<dbReference type="FunFam" id="1.10.150.670:FF:000004">
    <property type="entry name" value="Crossover junction endonuclease EME1"/>
    <property type="match status" value="1"/>
</dbReference>
<evidence type="ECO:0000256" key="11">
    <source>
        <dbReference type="ARBA" id="ARBA00023242"/>
    </source>
</evidence>
<dbReference type="InterPro" id="IPR033310">
    <property type="entry name" value="Mms4/EME1/EME2"/>
</dbReference>
<dbReference type="GO" id="GO:0031297">
    <property type="term" value="P:replication fork processing"/>
    <property type="evidence" value="ECO:0007669"/>
    <property type="project" value="TreeGrafter"/>
</dbReference>
<evidence type="ECO:0000256" key="4">
    <source>
        <dbReference type="ARBA" id="ARBA00022723"/>
    </source>
</evidence>
<keyword evidence="15" id="KW-1185">Reference proteome</keyword>
<dbReference type="GO" id="GO:0008821">
    <property type="term" value="F:crossover junction DNA endonuclease activity"/>
    <property type="evidence" value="ECO:0007669"/>
    <property type="project" value="TreeGrafter"/>
</dbReference>
<protein>
    <recommendedName>
        <fullName evidence="16">ERCC4 domain-containing protein</fullName>
    </recommendedName>
</protein>
<dbReference type="PANTHER" id="PTHR21077:SF5">
    <property type="entry name" value="CROSSOVER JUNCTION ENDONUCLEASE MMS4"/>
    <property type="match status" value="1"/>
</dbReference>
<name>A0AA38P0M1_9AGAR</name>
<dbReference type="GO" id="GO:0046872">
    <property type="term" value="F:metal ion binding"/>
    <property type="evidence" value="ECO:0007669"/>
    <property type="project" value="UniProtKB-KW"/>
</dbReference>
<comment type="subcellular location">
    <subcellularLocation>
        <location evidence="2">Nucleus</location>
    </subcellularLocation>
</comment>
<keyword evidence="5" id="KW-0255">Endonuclease</keyword>
<evidence type="ECO:0000256" key="6">
    <source>
        <dbReference type="ARBA" id="ARBA00022763"/>
    </source>
</evidence>
<evidence type="ECO:0000256" key="12">
    <source>
        <dbReference type="ARBA" id="ARBA00023254"/>
    </source>
</evidence>
<keyword evidence="10" id="KW-0234">DNA repair</keyword>
<evidence type="ECO:0000256" key="7">
    <source>
        <dbReference type="ARBA" id="ARBA00022801"/>
    </source>
</evidence>
<dbReference type="Pfam" id="PF21292">
    <property type="entry name" value="EME1-MUS81_C"/>
    <property type="match status" value="1"/>
</dbReference>
<dbReference type="EMBL" id="MU806599">
    <property type="protein sequence ID" value="KAJ3833995.1"/>
    <property type="molecule type" value="Genomic_DNA"/>
</dbReference>
<dbReference type="InterPro" id="IPR042530">
    <property type="entry name" value="EME1/EME2_C"/>
</dbReference>
<evidence type="ECO:0000256" key="10">
    <source>
        <dbReference type="ARBA" id="ARBA00023204"/>
    </source>
</evidence>
<comment type="cofactor">
    <cofactor evidence="1">
        <name>Mg(2+)</name>
        <dbReference type="ChEBI" id="CHEBI:18420"/>
    </cofactor>
</comment>
<accession>A0AA38P0M1</accession>
<dbReference type="PANTHER" id="PTHR21077">
    <property type="entry name" value="EME1 PROTEIN"/>
    <property type="match status" value="1"/>
</dbReference>
<evidence type="ECO:0000256" key="13">
    <source>
        <dbReference type="SAM" id="MobiDB-lite"/>
    </source>
</evidence>